<feature type="compositionally biased region" description="Basic and acidic residues" evidence="1">
    <location>
        <begin position="764"/>
        <end position="773"/>
    </location>
</feature>
<reference evidence="2 3" key="1">
    <citation type="journal article" date="2012" name="PLoS Pathog.">
        <title>Diverse lifestyles and strategies of plant pathogenesis encoded in the genomes of eighteen Dothideomycetes fungi.</title>
        <authorList>
            <person name="Ohm R.A."/>
            <person name="Feau N."/>
            <person name="Henrissat B."/>
            <person name="Schoch C.L."/>
            <person name="Horwitz B.A."/>
            <person name="Barry K.W."/>
            <person name="Condon B.J."/>
            <person name="Copeland A.C."/>
            <person name="Dhillon B."/>
            <person name="Glaser F."/>
            <person name="Hesse C.N."/>
            <person name="Kosti I."/>
            <person name="LaButti K."/>
            <person name="Lindquist E.A."/>
            <person name="Lucas S."/>
            <person name="Salamov A.A."/>
            <person name="Bradshaw R.E."/>
            <person name="Ciuffetti L."/>
            <person name="Hamelin R.C."/>
            <person name="Kema G.H.J."/>
            <person name="Lawrence C."/>
            <person name="Scott J.A."/>
            <person name="Spatafora J.W."/>
            <person name="Turgeon B.G."/>
            <person name="de Wit P.J.G.M."/>
            <person name="Zhong S."/>
            <person name="Goodwin S.B."/>
            <person name="Grigoriev I.V."/>
        </authorList>
    </citation>
    <scope>NUCLEOTIDE SEQUENCE [LARGE SCALE GENOMIC DNA]</scope>
    <source>
        <strain evidence="2 3">UAMH 10762</strain>
    </source>
</reference>
<dbReference type="HOGENOM" id="CLU_007264_0_0_1"/>
<accession>M2MRA8</accession>
<dbReference type="AlphaFoldDB" id="M2MRA8"/>
<feature type="compositionally biased region" description="Polar residues" evidence="1">
    <location>
        <begin position="696"/>
        <end position="706"/>
    </location>
</feature>
<feature type="compositionally biased region" description="Polar residues" evidence="1">
    <location>
        <begin position="310"/>
        <end position="326"/>
    </location>
</feature>
<evidence type="ECO:0000313" key="3">
    <source>
        <dbReference type="Proteomes" id="UP000011761"/>
    </source>
</evidence>
<evidence type="ECO:0000313" key="2">
    <source>
        <dbReference type="EMBL" id="EMC99371.1"/>
    </source>
</evidence>
<feature type="compositionally biased region" description="Polar residues" evidence="1">
    <location>
        <begin position="235"/>
        <end position="262"/>
    </location>
</feature>
<evidence type="ECO:0000256" key="1">
    <source>
        <dbReference type="SAM" id="MobiDB-lite"/>
    </source>
</evidence>
<protein>
    <recommendedName>
        <fullName evidence="4">Cell wall proline rich protein</fullName>
    </recommendedName>
</protein>
<feature type="region of interest" description="Disordered" evidence="1">
    <location>
        <begin position="508"/>
        <end position="533"/>
    </location>
</feature>
<feature type="compositionally biased region" description="Polar residues" evidence="1">
    <location>
        <begin position="837"/>
        <end position="851"/>
    </location>
</feature>
<gene>
    <name evidence="2" type="ORF">BAUCODRAFT_400458</name>
</gene>
<feature type="compositionally biased region" description="Polar residues" evidence="1">
    <location>
        <begin position="358"/>
        <end position="384"/>
    </location>
</feature>
<dbReference type="eggNOG" id="ENOG502RD9J">
    <property type="taxonomic scope" value="Eukaryota"/>
</dbReference>
<feature type="compositionally biased region" description="Basic residues" evidence="1">
    <location>
        <begin position="863"/>
        <end position="886"/>
    </location>
</feature>
<feature type="region of interest" description="Disordered" evidence="1">
    <location>
        <begin position="630"/>
        <end position="655"/>
    </location>
</feature>
<evidence type="ECO:0008006" key="4">
    <source>
        <dbReference type="Google" id="ProtNLM"/>
    </source>
</evidence>
<feature type="region of interest" description="Disordered" evidence="1">
    <location>
        <begin position="228"/>
        <end position="283"/>
    </location>
</feature>
<feature type="region of interest" description="Disordered" evidence="1">
    <location>
        <begin position="310"/>
        <end position="395"/>
    </location>
</feature>
<keyword evidence="3" id="KW-1185">Reference proteome</keyword>
<feature type="compositionally biased region" description="Low complexity" evidence="1">
    <location>
        <begin position="685"/>
        <end position="695"/>
    </location>
</feature>
<feature type="compositionally biased region" description="Polar residues" evidence="1">
    <location>
        <begin position="637"/>
        <end position="652"/>
    </location>
</feature>
<feature type="region of interest" description="Disordered" evidence="1">
    <location>
        <begin position="680"/>
        <end position="785"/>
    </location>
</feature>
<feature type="region of interest" description="Disordered" evidence="1">
    <location>
        <begin position="837"/>
        <end position="886"/>
    </location>
</feature>
<dbReference type="RefSeq" id="XP_007674262.1">
    <property type="nucleotide sequence ID" value="XM_007676072.1"/>
</dbReference>
<dbReference type="KEGG" id="bcom:BAUCODRAFT_400458"/>
<feature type="region of interest" description="Disordered" evidence="1">
    <location>
        <begin position="42"/>
        <end position="143"/>
    </location>
</feature>
<proteinExistence type="predicted"/>
<sequence length="886" mass="95781">MAEVAVPGRYNDASGFAHFAAPPMVRGAPEIEMVRNTDFSFPATSPRARLSSLHPSSADVSRRPVSVHSESPPATAKPKAHRRARSDLPSFSFNAADATGLKDTLTPPLTPDGDEESACLTPSVRHGHKRQTSELIGGDSRLGMDCAMSSSPTKGMMFVPPVLQPSSREGAAYRHRRFQSSVSTMSVMQPTTSQAGDSPTMTATLLDQPETAMTHRAVAAPYAAFSLTDPFGTPANDTENRPPSSSSRHVKNSISSVLSLGTPSPPSTRYGRRSFSEDEARSRAKLSLELRNRIDEEGEWLSRKSFQSEQRSSLDMASAPNLTTAPILNRDRAEPTRHAKRHSLSQALRLDRRRSEPAISTSGNQASRSSTTSLQDTVKPSNALPTAHEAEGKAATRKIKDWTLFKFSKKAHAGRGETTGEATQAVRPQSSCDPLALVEKAPLEHSTAETDLDAVFGMADTESPVDTPSLPLQSRMESTVSGQNVPQSSAWDLSDSSPILDLDAALGPFKTPPLGTHRPRHPMQMHSSRSTTYPSGPAMHYHGRTQSAPDLMPWSRGSVASCSSLPDVFEGDDEDEYEQPQTLQRPKSAMLSSSVDAGVGIQIVDVANEYLEERSGLDWRLGDGLRISTADWEPERPSTSYGNLTSRLSTPSLERRSMSIMEETIPEESSPIDIDVVEAHEEPRSSSVTKSSDSSETPTLITSQAGNLGLPDGSQSLMTPDTYQTSTFSSPDFARRQGSFDTSRLGTAASSVTDSRTLSSSNGDQHHDNRVSVDDVPSLTSSRSTMMSTMNHNASRVDVGGTERTLPPASRAVDPAVAAERRRKRASIASFSQLVGASFSAKSKTSESARPQTAGDALTPVAPKKKEHRLKKLMFWRSKSKQSLRE</sequence>
<feature type="compositionally biased region" description="Low complexity" evidence="1">
    <location>
        <begin position="750"/>
        <end position="761"/>
    </location>
</feature>
<dbReference type="Proteomes" id="UP000011761">
    <property type="component" value="Unassembled WGS sequence"/>
</dbReference>
<organism evidence="2 3">
    <name type="scientific">Baudoinia panamericana (strain UAMH 10762)</name>
    <name type="common">Angels' share fungus</name>
    <name type="synonym">Baudoinia compniacensis (strain UAMH 10762)</name>
    <dbReference type="NCBI Taxonomy" id="717646"/>
    <lineage>
        <taxon>Eukaryota</taxon>
        <taxon>Fungi</taxon>
        <taxon>Dikarya</taxon>
        <taxon>Ascomycota</taxon>
        <taxon>Pezizomycotina</taxon>
        <taxon>Dothideomycetes</taxon>
        <taxon>Dothideomycetidae</taxon>
        <taxon>Mycosphaerellales</taxon>
        <taxon>Teratosphaeriaceae</taxon>
        <taxon>Baudoinia</taxon>
    </lineage>
</organism>
<dbReference type="GeneID" id="19113942"/>
<feature type="compositionally biased region" description="Polar residues" evidence="1">
    <location>
        <begin position="739"/>
        <end position="749"/>
    </location>
</feature>
<feature type="compositionally biased region" description="Basic and acidic residues" evidence="1">
    <location>
        <begin position="274"/>
        <end position="283"/>
    </location>
</feature>
<name>M2MRA8_BAUPA</name>
<dbReference type="EMBL" id="KB445552">
    <property type="protein sequence ID" value="EMC99371.1"/>
    <property type="molecule type" value="Genomic_DNA"/>
</dbReference>
<feature type="compositionally biased region" description="Polar residues" evidence="1">
    <location>
        <begin position="713"/>
        <end position="730"/>
    </location>
</feature>
<feature type="region of interest" description="Disordered" evidence="1">
    <location>
        <begin position="798"/>
        <end position="822"/>
    </location>
</feature>
<dbReference type="OrthoDB" id="5406427at2759"/>
<dbReference type="OMA" id="FNTPDMR"/>